<comment type="similarity">
    <text evidence="7">Belongs to the adenylyl cyclase class-4/guanylyl cyclase family.</text>
</comment>
<evidence type="ECO:0000256" key="8">
    <source>
        <dbReference type="SAM" id="MobiDB-lite"/>
    </source>
</evidence>
<dbReference type="GO" id="GO:0000166">
    <property type="term" value="F:nucleotide binding"/>
    <property type="evidence" value="ECO:0007669"/>
    <property type="project" value="UniProtKB-KW"/>
</dbReference>
<evidence type="ECO:0000256" key="2">
    <source>
        <dbReference type="ARBA" id="ARBA00022692"/>
    </source>
</evidence>
<dbReference type="SMART" id="SM00044">
    <property type="entry name" value="CYCc"/>
    <property type="match status" value="1"/>
</dbReference>
<dbReference type="PANTHER" id="PTHR11920:SF335">
    <property type="entry name" value="GUANYLATE CYCLASE"/>
    <property type="match status" value="1"/>
</dbReference>
<feature type="region of interest" description="Disordered" evidence="8">
    <location>
        <begin position="1698"/>
        <end position="1739"/>
    </location>
</feature>
<dbReference type="EMBL" id="BMAR01000045">
    <property type="protein sequence ID" value="GFR51108.1"/>
    <property type="molecule type" value="Genomic_DNA"/>
</dbReference>
<gene>
    <name evidence="10" type="ORF">Agub_g13438</name>
</gene>
<dbReference type="GO" id="GO:0007168">
    <property type="term" value="P:receptor guanylyl cyclase signaling pathway"/>
    <property type="evidence" value="ECO:0007669"/>
    <property type="project" value="TreeGrafter"/>
</dbReference>
<dbReference type="InterPro" id="IPR018297">
    <property type="entry name" value="A/G_cyclase_CS"/>
</dbReference>
<feature type="region of interest" description="Disordered" evidence="8">
    <location>
        <begin position="856"/>
        <end position="889"/>
    </location>
</feature>
<evidence type="ECO:0000259" key="9">
    <source>
        <dbReference type="PROSITE" id="PS50125"/>
    </source>
</evidence>
<reference evidence="10 11" key="1">
    <citation type="journal article" date="2021" name="Sci. Rep.">
        <title>Genome sequencing of the multicellular alga Astrephomene provides insights into convergent evolution of germ-soma differentiation.</title>
        <authorList>
            <person name="Yamashita S."/>
            <person name="Yamamoto K."/>
            <person name="Matsuzaki R."/>
            <person name="Suzuki S."/>
            <person name="Yamaguchi H."/>
            <person name="Hirooka S."/>
            <person name="Minakuchi Y."/>
            <person name="Miyagishima S."/>
            <person name="Kawachi M."/>
            <person name="Toyoda A."/>
            <person name="Nozaki H."/>
        </authorList>
    </citation>
    <scope>NUCLEOTIDE SEQUENCE [LARGE SCALE GENOMIC DNA]</scope>
    <source>
        <strain evidence="10 11">NIES-4017</strain>
    </source>
</reference>
<dbReference type="InterPro" id="IPR050401">
    <property type="entry name" value="Cyclic_nucleotide_synthase"/>
</dbReference>
<dbReference type="SUPFAM" id="SSF55073">
    <property type="entry name" value="Nucleotide cyclase"/>
    <property type="match status" value="1"/>
</dbReference>
<dbReference type="GO" id="GO:0004016">
    <property type="term" value="F:adenylate cyclase activity"/>
    <property type="evidence" value="ECO:0007669"/>
    <property type="project" value="TreeGrafter"/>
</dbReference>
<evidence type="ECO:0000256" key="5">
    <source>
        <dbReference type="ARBA" id="ARBA00023136"/>
    </source>
</evidence>
<dbReference type="InterPro" id="IPR029787">
    <property type="entry name" value="Nucleotide_cyclase"/>
</dbReference>
<feature type="compositionally biased region" description="Polar residues" evidence="8">
    <location>
        <begin position="1250"/>
        <end position="1263"/>
    </location>
</feature>
<keyword evidence="2" id="KW-0812">Transmembrane</keyword>
<dbReference type="CDD" id="cd07302">
    <property type="entry name" value="CHD"/>
    <property type="match status" value="1"/>
</dbReference>
<feature type="domain" description="Guanylate cyclase" evidence="9">
    <location>
        <begin position="1760"/>
        <end position="1902"/>
    </location>
</feature>
<dbReference type="GO" id="GO:0035556">
    <property type="term" value="P:intracellular signal transduction"/>
    <property type="evidence" value="ECO:0007669"/>
    <property type="project" value="InterPro"/>
</dbReference>
<sequence length="2334" mass="232912">MAGLLPDNSLQHCCSPGLSLLPTSLRLLERLHGSSSAPALVVTLRNLDSSGTGPHRQGQRNGGPCGTLCILWANASAIKVTKQIRHSEVEDLSALSLLLEADAELCGNVHRQLGNLQRGGACAAPITVPYQPHRLPFRSDGKRAGMSVAEPYQVSFLPCIVEAEDSTAPVSLRCCFPWANSRSPTRKRDIGSASCLPGSIEAGKPLPALLLHFNPARTSPQEPSIPTTLSMPFHTPSAPAATTDAPIGPSSDSHLLFSSLSTYSSPAHISNQPAKRAAPPRQSAENAEVVAAVLVDTSTAATASPANTCAAAASCTPPANPEPDVSGWWRQSCLVLSALPVSVTVFSRDDGQVLFQNAASIEFFGDRCKAASAATTTATGATTTVAQLPPDGGNRIRNSTATTVVTITTTSTTVAAASANGGARSLKAGGGSLLSRMISSGSFICRSKKRPVALVSAAGGAAPAAATAAARTSGAAADGDSGYNDGDRGAWTLPTMVTPEGGVSGGGGSGGYGVVEIYEGSGDDSGSGGGVGQVGGLILAELFCMEPGKLMQMWSATAAEGGVWQGIVRVPKSLNADLVSSVAPPEAGVLLAAAAATPPAAAPQEDGEAPCMPAVPVAVPAPDTVATEVAASGAAVAACRTTQHQDHQQQQQQRHQTLSSEGPAAGAAAVASAGSWEQESLLMALARSPGSPPALPSVLRLALLTGTIPAATATAAAALAAAGSSEPDQQPAQEQRPAELMRLQSTAPGMLAGGALYGDGAKQVVTLASPTLPSPPTAAGTAGCVAASVGASSSAPSSAAIARCAKLAVPVIDDGASRGGRATLVVGAGAAASNPAAAIAGRSVTTVGTGVGGKEALAQRPASGPHEPQARGGAGPSSGSRKRVLMSPLRSFRSFTADVRMRISTGWGAKSSPTGQSPPPPQQQQGQLQQGQQDLLLQQNLQQLRQRLMLNNGGLGRGGEVVRAGGGGGVAGVTGRAMSMTVGTTGGLRDAAAGVGPAQQQPQQQPRSATATNRQLSARRRGPLKQWSSVNTLSTSTWQVAFEHPDMVVGSGNSFASNRPSTTNNMTCDGAAVAANGDRVPAGAAGGGVNMPPTMARRKTTSLIAFPTPDVSTAAAEAAEADDMLPLGYIVADSSYDWNGGGGGGGTSATSPRAAADCSDPATDKLTALPSNTLFATAYSSRAAGVGGGGALGASGFTVDSYFLSFDNNGAAGGGGNGGAAASAAVVTHGGNGTGEGSAHGAPPAPLHNASPSAANRSQVSHTAELSRFSRRFSMDSNLTAALAPNAPAQECGGGGFARGASGGCSGSVTVNGMPMAPAVSSRVVAFAASLRNAPVLPKSTATASGASNLRPYASRSHAQFMQMRVGSERRLLTEASFSAPGPRSASMTAATGGSSLRAAAASTASVGIGGVGVGRQGSGNSHLRPASRGLLLSSRHSAADAEGYNGGGRITLTEGSVVVQQVDERANSRAGHSRTPNGFNSGNGGGARGSTGLTDTSVSGGTLEAALVDDLTAAGFQSLDGILEGILEGEHETHGSSVRHNVEERPMGHAVTPSAGCNVPNADHGPISCTNVAGRSEHEVVGFEETDEGGAVSASSHLMECWHEVVASCMVLTPGSGTSGASSSSSAASPPRLALVLMQRDVSAKVVAERHVARVSETEHRLLEQIFPRHVLQYIMEEADCGQPPFITAASSVASPQQQEQCQYPDDQQQQQQQQLSSPAGSAGSASAAANQASPPMAANWRPHIRDCNRLATWHPKVTVLFADIQGFTPMCKVLPPRVVMSFLNTLFTRFDAMLDEYGVYKVETIGDCYMVAGGLIREDEDGMSAVQGAGQVDPDQVANVVGFAKAMLSAASRVVLPTSGQPVRVRVGVHCGPVVSGVVGTRMPRFCLFGDTVNTASRMESTGVPGAVHASQEAWDMLRQRDPAAAEGWEPTGGIEVKGKGLMRTYVWTPPESQPPSSEAPSATAPSTTTEPSAAGAAATAVTATSAAPASGWVATTTTTTAAVAASATLFTPERGPLPPAGATTATTATTTAKVADGTAHAASTGSSSSRSSFGRIPTPLAGALQHPPLPVLGSAWRPFVAAAQLRAQLDTATSTTSGSSRATAVATSGSMGGGSGCGGLAQVGCGRLTLPPASLAAMLAAGVGVGGGAVVASGGWYDSGSAPAAAGASGADAVGSGGGGGGGGGGANGDAIIDQPSVVGMSDTSSKLRWSSRYAEFVRGEASGPAGPWEEGEAAAAAGAASGSNAAAADSGADHVVSGGGFTGPPRGRVAELKGSVMRNVRHSGGSLPVSGGGGGRGVVHVSSASLDAGDAGLSSDCSSVALAEVLGLGE</sequence>
<evidence type="ECO:0000313" key="11">
    <source>
        <dbReference type="Proteomes" id="UP001054857"/>
    </source>
</evidence>
<evidence type="ECO:0000256" key="4">
    <source>
        <dbReference type="ARBA" id="ARBA00022989"/>
    </source>
</evidence>
<keyword evidence="5" id="KW-0472">Membrane</keyword>
<organism evidence="10 11">
    <name type="scientific">Astrephomene gubernaculifera</name>
    <dbReference type="NCBI Taxonomy" id="47775"/>
    <lineage>
        <taxon>Eukaryota</taxon>
        <taxon>Viridiplantae</taxon>
        <taxon>Chlorophyta</taxon>
        <taxon>core chlorophytes</taxon>
        <taxon>Chlorophyceae</taxon>
        <taxon>CS clade</taxon>
        <taxon>Chlamydomonadales</taxon>
        <taxon>Astrephomenaceae</taxon>
        <taxon>Astrephomene</taxon>
    </lineage>
</organism>
<dbReference type="InterPro" id="IPR001054">
    <property type="entry name" value="A/G_cyclase"/>
</dbReference>
<comment type="subcellular location">
    <subcellularLocation>
        <location evidence="1">Membrane</location>
    </subcellularLocation>
</comment>
<keyword evidence="6 7" id="KW-0456">Lyase</keyword>
<comment type="caution">
    <text evidence="10">The sequence shown here is derived from an EMBL/GenBank/DDBJ whole genome shotgun (WGS) entry which is preliminary data.</text>
</comment>
<dbReference type="PROSITE" id="PS50125">
    <property type="entry name" value="GUANYLATE_CYCLASE_2"/>
    <property type="match status" value="1"/>
</dbReference>
<keyword evidence="4" id="KW-1133">Transmembrane helix</keyword>
<dbReference type="Gene3D" id="3.30.70.1230">
    <property type="entry name" value="Nucleotide cyclase"/>
    <property type="match status" value="1"/>
</dbReference>
<dbReference type="Proteomes" id="UP001054857">
    <property type="component" value="Unassembled WGS sequence"/>
</dbReference>
<dbReference type="GO" id="GO:0005886">
    <property type="term" value="C:plasma membrane"/>
    <property type="evidence" value="ECO:0007669"/>
    <property type="project" value="TreeGrafter"/>
</dbReference>
<feature type="compositionally biased region" description="Low complexity" evidence="8">
    <location>
        <begin position="1951"/>
        <end position="1982"/>
    </location>
</feature>
<feature type="compositionally biased region" description="Low complexity" evidence="8">
    <location>
        <begin position="991"/>
        <end position="1006"/>
    </location>
</feature>
<feature type="non-terminal residue" evidence="10">
    <location>
        <position position="1"/>
    </location>
</feature>
<feature type="region of interest" description="Disordered" evidence="8">
    <location>
        <begin position="906"/>
        <end position="931"/>
    </location>
</feature>
<keyword evidence="3" id="KW-0547">Nucleotide-binding</keyword>
<feature type="region of interest" description="Disordered" evidence="8">
    <location>
        <begin position="1231"/>
        <end position="1263"/>
    </location>
</feature>
<dbReference type="Pfam" id="PF00211">
    <property type="entry name" value="Guanylate_cyc"/>
    <property type="match status" value="1"/>
</dbReference>
<evidence type="ECO:0000256" key="7">
    <source>
        <dbReference type="RuleBase" id="RU000405"/>
    </source>
</evidence>
<evidence type="ECO:0000256" key="1">
    <source>
        <dbReference type="ARBA" id="ARBA00004370"/>
    </source>
</evidence>
<dbReference type="PROSITE" id="PS00452">
    <property type="entry name" value="GUANYLATE_CYCLASE_1"/>
    <property type="match status" value="1"/>
</dbReference>
<accession>A0AAD3HS40</accession>
<feature type="region of interest" description="Disordered" evidence="8">
    <location>
        <begin position="2037"/>
        <end position="2057"/>
    </location>
</feature>
<protein>
    <recommendedName>
        <fullName evidence="9">Guanylate cyclase domain-containing protein</fullName>
    </recommendedName>
</protein>
<evidence type="ECO:0000256" key="6">
    <source>
        <dbReference type="ARBA" id="ARBA00023239"/>
    </source>
</evidence>
<dbReference type="GO" id="GO:0001653">
    <property type="term" value="F:peptide receptor activity"/>
    <property type="evidence" value="ECO:0007669"/>
    <property type="project" value="TreeGrafter"/>
</dbReference>
<feature type="region of interest" description="Disordered" evidence="8">
    <location>
        <begin position="640"/>
        <end position="667"/>
    </location>
</feature>
<evidence type="ECO:0000313" key="10">
    <source>
        <dbReference type="EMBL" id="GFR51108.1"/>
    </source>
</evidence>
<feature type="compositionally biased region" description="Polar residues" evidence="8">
    <location>
        <begin position="1007"/>
        <end position="1016"/>
    </location>
</feature>
<evidence type="ECO:0000256" key="3">
    <source>
        <dbReference type="ARBA" id="ARBA00022741"/>
    </source>
</evidence>
<keyword evidence="11" id="KW-1185">Reference proteome</keyword>
<dbReference type="PANTHER" id="PTHR11920">
    <property type="entry name" value="GUANYLYL CYCLASE"/>
    <property type="match status" value="1"/>
</dbReference>
<name>A0AAD3HS40_9CHLO</name>
<feature type="region of interest" description="Disordered" evidence="8">
    <location>
        <begin position="1949"/>
        <end position="1982"/>
    </location>
</feature>
<feature type="region of interest" description="Disordered" evidence="8">
    <location>
        <begin position="988"/>
        <end position="1026"/>
    </location>
</feature>
<feature type="compositionally biased region" description="Low complexity" evidence="8">
    <location>
        <begin position="2037"/>
        <end position="2055"/>
    </location>
</feature>
<dbReference type="GO" id="GO:0004383">
    <property type="term" value="F:guanylate cyclase activity"/>
    <property type="evidence" value="ECO:0007669"/>
    <property type="project" value="TreeGrafter"/>
</dbReference>
<feature type="region of interest" description="Disordered" evidence="8">
    <location>
        <begin position="1467"/>
        <end position="1493"/>
    </location>
</feature>
<proteinExistence type="inferred from homology"/>